<sequence>MSASTIQLTPGERGAYGHFFALADPQSTGVVSGNSAVSFFALSGLPSPVLGSIWTFADKDNNGFLTPADFSTALRLIGHAQSGKVVTEDLIQQPGPLPTFKGITLPPHLAAPGISTPNRSSSTIQPQATGGAFGSQPGSATEIRPDDRARYTRIFAGAGPQHGLLDGEKAKEIFVKSKLPFDKLGAIWTLADTKARGKLDLTDFIIGMHFIQSTMNGSLSSIPTTLPAGLYEKAAGSGLTGLPPSSPLAAQNTGGSASGGLGGPGGYISRQMTGSQFGAPGSPSPSTIRSPPPSLQPQRTGTALFNAPSTIRPNLTGNANWSVTPADKTKADQFFDGLDQDRKGVLEGQAAVPFFMQSGLDEATLAHVWDLSDITQSGSLTRDEFAVAMHLINLKLTGSELPQELPANLIPPSLRGQSLPQAVNPQETDTQKDLFSLMDDDIDLPVSTASAFAKPAIAPPAAAAPASATTASRGAFDSAFDDDFGGSPSATTGFTSPKPAPSSVAGALSPVPTGTSASGIRSAQPFGDASADAANQRLALESTQKSLTGLETTKADLTKSNAADAHSIEDLRTRLETVRMRHQTESESVKALQERQKAQSAELKRLREESVHEESELSRLKAEKDEIEQALMKDREDVREMKSVVAERTKAKEALKAEIEKLKKEARQQKGLVAIGKKQLSQADSDLSKAQDELNAAREEGNVQEHAAHGEVPVVSPQVNPSREAALSPAASIRSNNPFDRFSPSTAPAQSHTGAFAVGGAAGAVAAGVGAAALSHHDQNEKEGTSTADDPFGLTKAAPKQDEAIAAPHSNDATAAFDDAFGENIPSSTAPATDSLDAPAGAHANVNQSFDDAFADLDQPATSDPTAPEATSEAIPGSFGAAATTAIEEPIDHSTIDAEEGKAGIASTKALDEPEHVPAPSADEVAANADVDPGFPSLAKGKQVARDADEDSSDDDDDGPEDFEGHGKHFVGSPDEVGDGKEPFGNDDVTAKQPATAENAVQAANRFPEVESEETTGKAPLAPSVVLGNATPTYTANATPLAPSVSGTSVNDDAFHDAATEQPSSESAVPNHERFTTAIDNAESRDNPAQLNADQRAISPAKTRRAPPAVPLRSGTATSTPQGISNAGPFGASSDQLAAVNSAAANPMDDFDAAFEDLGPTTSGNAPNGDVGNVTSTSGFDDTFGEADGFDFVPSFSTNNFDNAVNNQSKAATTLPGSTNGGAFDGFDSTFENAFETGGTGQKALNAQSTAPAGQTNSNTGSGFSFDDAFVPAEAISTGQTPPQQSTDLPSAITSAAPPPTLPARNAAPPKDSAGALPDDAGPVKQLCSMGFTRPDVIKALEKSNYRTDKALERLLAQA</sequence>
<protein>
    <recommendedName>
        <fullName evidence="8">EF-hand</fullName>
    </recommendedName>
</protein>
<evidence type="ECO:0000256" key="2">
    <source>
        <dbReference type="SAM" id="MobiDB-lite"/>
    </source>
</evidence>
<dbReference type="GO" id="GO:0005737">
    <property type="term" value="C:cytoplasm"/>
    <property type="evidence" value="ECO:0007669"/>
    <property type="project" value="TreeGrafter"/>
</dbReference>
<feature type="region of interest" description="Disordered" evidence="2">
    <location>
        <begin position="114"/>
        <end position="141"/>
    </location>
</feature>
<dbReference type="GO" id="GO:0006897">
    <property type="term" value="P:endocytosis"/>
    <property type="evidence" value="ECO:0007669"/>
    <property type="project" value="TreeGrafter"/>
</dbReference>
<keyword evidence="1" id="KW-0106">Calcium</keyword>
<dbReference type="InterPro" id="IPR002048">
    <property type="entry name" value="EF_hand_dom"/>
</dbReference>
<feature type="region of interest" description="Disordered" evidence="2">
    <location>
        <begin position="774"/>
        <end position="843"/>
    </location>
</feature>
<dbReference type="GeneID" id="37020074"/>
<organism evidence="6 7">
    <name type="scientific">Meira miltonrushii</name>
    <dbReference type="NCBI Taxonomy" id="1280837"/>
    <lineage>
        <taxon>Eukaryota</taxon>
        <taxon>Fungi</taxon>
        <taxon>Dikarya</taxon>
        <taxon>Basidiomycota</taxon>
        <taxon>Ustilaginomycotina</taxon>
        <taxon>Exobasidiomycetes</taxon>
        <taxon>Exobasidiales</taxon>
        <taxon>Brachybasidiaceae</taxon>
        <taxon>Meira</taxon>
    </lineage>
</organism>
<dbReference type="SMART" id="SM00054">
    <property type="entry name" value="EFh"/>
    <property type="match status" value="2"/>
</dbReference>
<keyword evidence="7" id="KW-1185">Reference proteome</keyword>
<dbReference type="PROSITE" id="PS50030">
    <property type="entry name" value="UBA"/>
    <property type="match status" value="1"/>
</dbReference>
<dbReference type="RefSeq" id="XP_025357973.1">
    <property type="nucleotide sequence ID" value="XM_025498293.1"/>
</dbReference>
<dbReference type="Pfam" id="PF12763">
    <property type="entry name" value="EH"/>
    <property type="match status" value="3"/>
</dbReference>
<feature type="compositionally biased region" description="Polar residues" evidence="2">
    <location>
        <begin position="512"/>
        <end position="521"/>
    </location>
</feature>
<feature type="compositionally biased region" description="Acidic residues" evidence="2">
    <location>
        <begin position="948"/>
        <end position="962"/>
    </location>
</feature>
<feature type="region of interest" description="Disordered" evidence="2">
    <location>
        <begin position="479"/>
        <end position="529"/>
    </location>
</feature>
<evidence type="ECO:0000256" key="1">
    <source>
        <dbReference type="ARBA" id="ARBA00022837"/>
    </source>
</evidence>
<name>A0A316VNI2_9BASI</name>
<dbReference type="CDD" id="cd00052">
    <property type="entry name" value="EH"/>
    <property type="match status" value="3"/>
</dbReference>
<feature type="domain" description="EF-hand" evidence="5">
    <location>
        <begin position="45"/>
        <end position="80"/>
    </location>
</feature>
<feature type="compositionally biased region" description="Low complexity" evidence="2">
    <location>
        <begin position="1030"/>
        <end position="1043"/>
    </location>
</feature>
<evidence type="ECO:0000259" key="5">
    <source>
        <dbReference type="PROSITE" id="PS50222"/>
    </source>
</evidence>
<dbReference type="PANTHER" id="PTHR11216:SF170">
    <property type="entry name" value="DYNAMIN ASSOCIATED PROTEIN 160, ISOFORM D"/>
    <property type="match status" value="1"/>
</dbReference>
<feature type="compositionally biased region" description="Polar residues" evidence="2">
    <location>
        <begin position="1243"/>
        <end position="1263"/>
    </location>
</feature>
<dbReference type="PROSITE" id="PS50222">
    <property type="entry name" value="EF_HAND_2"/>
    <property type="match status" value="2"/>
</dbReference>
<dbReference type="InterPro" id="IPR011992">
    <property type="entry name" value="EF-hand-dom_pair"/>
</dbReference>
<feature type="compositionally biased region" description="Polar residues" evidence="2">
    <location>
        <begin position="115"/>
        <end position="128"/>
    </location>
</feature>
<dbReference type="InParanoid" id="A0A316VNI2"/>
<evidence type="ECO:0008006" key="8">
    <source>
        <dbReference type="Google" id="ProtNLM"/>
    </source>
</evidence>
<dbReference type="SMART" id="SM00027">
    <property type="entry name" value="EH"/>
    <property type="match status" value="3"/>
</dbReference>
<feature type="domain" description="EH" evidence="4">
    <location>
        <begin position="12"/>
        <end position="99"/>
    </location>
</feature>
<feature type="region of interest" description="Disordered" evidence="2">
    <location>
        <begin position="856"/>
        <end position="875"/>
    </location>
</feature>
<feature type="compositionally biased region" description="Basic and acidic residues" evidence="2">
    <location>
        <begin position="686"/>
        <end position="709"/>
    </location>
</feature>
<feature type="region of interest" description="Disordered" evidence="2">
    <location>
        <begin position="678"/>
        <end position="753"/>
    </location>
</feature>
<feature type="compositionally biased region" description="Polar residues" evidence="2">
    <location>
        <begin position="1115"/>
        <end position="1125"/>
    </location>
</feature>
<feature type="region of interest" description="Disordered" evidence="2">
    <location>
        <begin position="895"/>
        <end position="1131"/>
    </location>
</feature>
<proteinExistence type="predicted"/>
<dbReference type="EMBL" id="KZ819602">
    <property type="protein sequence ID" value="PWN37671.1"/>
    <property type="molecule type" value="Genomic_DNA"/>
</dbReference>
<dbReference type="SUPFAM" id="SSF47473">
    <property type="entry name" value="EF-hand"/>
    <property type="match status" value="3"/>
</dbReference>
<feature type="compositionally biased region" description="Polar residues" evidence="2">
    <location>
        <begin position="1277"/>
        <end position="1288"/>
    </location>
</feature>
<accession>A0A316VNI2</accession>
<evidence type="ECO:0000259" key="3">
    <source>
        <dbReference type="PROSITE" id="PS50030"/>
    </source>
</evidence>
<dbReference type="Gene3D" id="1.10.238.10">
    <property type="entry name" value="EF-hand"/>
    <property type="match status" value="3"/>
</dbReference>
<dbReference type="PANTHER" id="PTHR11216">
    <property type="entry name" value="EH DOMAIN"/>
    <property type="match status" value="1"/>
</dbReference>
<dbReference type="OrthoDB" id="524326at2759"/>
<feature type="compositionally biased region" description="Gly residues" evidence="2">
    <location>
        <begin position="256"/>
        <end position="266"/>
    </location>
</feature>
<evidence type="ECO:0000313" key="7">
    <source>
        <dbReference type="Proteomes" id="UP000245771"/>
    </source>
</evidence>
<dbReference type="InterPro" id="IPR000261">
    <property type="entry name" value="EH_dom"/>
</dbReference>
<dbReference type="PROSITE" id="PS00018">
    <property type="entry name" value="EF_HAND_1"/>
    <property type="match status" value="1"/>
</dbReference>
<feature type="region of interest" description="Disordered" evidence="2">
    <location>
        <begin position="1233"/>
        <end position="1322"/>
    </location>
</feature>
<evidence type="ECO:0000259" key="4">
    <source>
        <dbReference type="PROSITE" id="PS50031"/>
    </source>
</evidence>
<feature type="domain" description="UBA" evidence="3">
    <location>
        <begin position="1317"/>
        <end position="1358"/>
    </location>
</feature>
<dbReference type="Gene3D" id="1.10.8.10">
    <property type="entry name" value="DNA helicase RuvA subunit, C-terminal domain"/>
    <property type="match status" value="1"/>
</dbReference>
<feature type="region of interest" description="Disordered" evidence="2">
    <location>
        <begin position="242"/>
        <end position="300"/>
    </location>
</feature>
<reference evidence="6 7" key="1">
    <citation type="journal article" date="2018" name="Mol. Biol. Evol.">
        <title>Broad Genomic Sampling Reveals a Smut Pathogenic Ancestry of the Fungal Clade Ustilaginomycotina.</title>
        <authorList>
            <person name="Kijpornyongpan T."/>
            <person name="Mondo S.J."/>
            <person name="Barry K."/>
            <person name="Sandor L."/>
            <person name="Lee J."/>
            <person name="Lipzen A."/>
            <person name="Pangilinan J."/>
            <person name="LaButti K."/>
            <person name="Hainaut M."/>
            <person name="Henrissat B."/>
            <person name="Grigoriev I.V."/>
            <person name="Spatafora J.W."/>
            <person name="Aime M.C."/>
        </authorList>
    </citation>
    <scope>NUCLEOTIDE SEQUENCE [LARGE SCALE GENOMIC DNA]</scope>
    <source>
        <strain evidence="6 7">MCA 3882</strain>
    </source>
</reference>
<gene>
    <name evidence="6" type="ORF">FA14DRAFT_159612</name>
</gene>
<feature type="domain" description="EH" evidence="4">
    <location>
        <begin position="327"/>
        <end position="416"/>
    </location>
</feature>
<dbReference type="InterPro" id="IPR018247">
    <property type="entry name" value="EF_Hand_1_Ca_BS"/>
</dbReference>
<feature type="domain" description="EF-hand" evidence="5">
    <location>
        <begin position="360"/>
        <end position="395"/>
    </location>
</feature>
<dbReference type="Proteomes" id="UP000245771">
    <property type="component" value="Unassembled WGS sequence"/>
</dbReference>
<feature type="compositionally biased region" description="Low complexity" evidence="2">
    <location>
        <begin position="280"/>
        <end position="289"/>
    </location>
</feature>
<dbReference type="GO" id="GO:0016197">
    <property type="term" value="P:endosomal transport"/>
    <property type="evidence" value="ECO:0007669"/>
    <property type="project" value="TreeGrafter"/>
</dbReference>
<dbReference type="SUPFAM" id="SSF46934">
    <property type="entry name" value="UBA-like"/>
    <property type="match status" value="1"/>
</dbReference>
<feature type="compositionally biased region" description="Polar residues" evidence="2">
    <location>
        <begin position="733"/>
        <end position="753"/>
    </location>
</feature>
<dbReference type="CDD" id="cd14270">
    <property type="entry name" value="UBA"/>
    <property type="match status" value="1"/>
</dbReference>
<dbReference type="InterPro" id="IPR015940">
    <property type="entry name" value="UBA"/>
</dbReference>
<dbReference type="STRING" id="1280837.A0A316VNI2"/>
<evidence type="ECO:0000313" key="6">
    <source>
        <dbReference type="EMBL" id="PWN37671.1"/>
    </source>
</evidence>
<dbReference type="GO" id="GO:0005509">
    <property type="term" value="F:calcium ion binding"/>
    <property type="evidence" value="ECO:0007669"/>
    <property type="project" value="InterPro"/>
</dbReference>
<dbReference type="InterPro" id="IPR009060">
    <property type="entry name" value="UBA-like_sf"/>
</dbReference>
<feature type="compositionally biased region" description="Basic and acidic residues" evidence="2">
    <location>
        <begin position="775"/>
        <end position="784"/>
    </location>
</feature>
<dbReference type="PROSITE" id="PS50031">
    <property type="entry name" value="EH"/>
    <property type="match status" value="3"/>
</dbReference>
<feature type="region of interest" description="Disordered" evidence="2">
    <location>
        <begin position="1152"/>
        <end position="1180"/>
    </location>
</feature>
<feature type="domain" description="EH" evidence="4">
    <location>
        <begin position="147"/>
        <end position="237"/>
    </location>
</feature>
<dbReference type="GO" id="GO:0005886">
    <property type="term" value="C:plasma membrane"/>
    <property type="evidence" value="ECO:0007669"/>
    <property type="project" value="TreeGrafter"/>
</dbReference>